<dbReference type="NCBIfam" id="TIGR00159">
    <property type="entry name" value="diadenylate cyclase CdaA"/>
    <property type="match status" value="1"/>
</dbReference>
<dbReference type="PANTHER" id="PTHR34185">
    <property type="entry name" value="DIADENYLATE CYCLASE"/>
    <property type="match status" value="1"/>
</dbReference>
<dbReference type="EMBL" id="FLUN01000001">
    <property type="protein sequence ID" value="SBW04522.1"/>
    <property type="molecule type" value="Genomic_DNA"/>
</dbReference>
<evidence type="ECO:0000256" key="2">
    <source>
        <dbReference type="ARBA" id="ARBA00022475"/>
    </source>
</evidence>
<proteinExistence type="inferred from homology"/>
<comment type="similarity">
    <text evidence="10">Belongs to the adenylate cyclase family. DacA/CdaA subfamily.</text>
</comment>
<dbReference type="SUPFAM" id="SSF143597">
    <property type="entry name" value="YojJ-like"/>
    <property type="match status" value="1"/>
</dbReference>
<feature type="transmembrane region" description="Helical" evidence="10">
    <location>
        <begin position="15"/>
        <end position="34"/>
    </location>
</feature>
<evidence type="ECO:0000256" key="6">
    <source>
        <dbReference type="ARBA" id="ARBA00022741"/>
    </source>
</evidence>
<dbReference type="InterPro" id="IPR034701">
    <property type="entry name" value="CdaA"/>
</dbReference>
<gene>
    <name evidence="10" type="primary">dacA</name>
    <name evidence="12" type="ORF">KL86CLO1_11916</name>
</gene>
<keyword evidence="6 10" id="KW-0547">Nucleotide-binding</keyword>
<evidence type="ECO:0000256" key="5">
    <source>
        <dbReference type="ARBA" id="ARBA00022695"/>
    </source>
</evidence>
<evidence type="ECO:0000256" key="8">
    <source>
        <dbReference type="ARBA" id="ARBA00022989"/>
    </source>
</evidence>
<evidence type="ECO:0000313" key="12">
    <source>
        <dbReference type="EMBL" id="SBW04522.1"/>
    </source>
</evidence>
<dbReference type="FunFam" id="3.40.1700.10:FF:000002">
    <property type="entry name" value="Diadenylate cyclase"/>
    <property type="match status" value="1"/>
</dbReference>
<dbReference type="InterPro" id="IPR003390">
    <property type="entry name" value="DNA_integrity_scan_DisA_N"/>
</dbReference>
<dbReference type="PIRSF" id="PIRSF004793">
    <property type="entry name" value="UCP004793"/>
    <property type="match status" value="1"/>
</dbReference>
<dbReference type="GO" id="GO:0005524">
    <property type="term" value="F:ATP binding"/>
    <property type="evidence" value="ECO:0007669"/>
    <property type="project" value="UniProtKB-UniRule"/>
</dbReference>
<dbReference type="InterPro" id="IPR045585">
    <property type="entry name" value="CdaA_N"/>
</dbReference>
<dbReference type="Pfam" id="PF19293">
    <property type="entry name" value="CdaA_N"/>
    <property type="match status" value="1"/>
</dbReference>
<accession>A0A212JYT5</accession>
<comment type="function">
    <text evidence="10">Catalyzes the condensation of 2 ATP molecules into cyclic di-AMP (c-di-AMP), a second messenger used to regulate differing processes in different bacteria.</text>
</comment>
<dbReference type="AlphaFoldDB" id="A0A212JYT5"/>
<dbReference type="InterPro" id="IPR050338">
    <property type="entry name" value="DisA"/>
</dbReference>
<keyword evidence="3 10" id="KW-0808">Transferase</keyword>
<feature type="transmembrane region" description="Helical" evidence="10">
    <location>
        <begin position="46"/>
        <end position="65"/>
    </location>
</feature>
<sequence>MIVQWWQNITTNVPAASITDILDIAIMAYIIYKVLMLVRRTSTGQVVKGVFIILVAFALASFWHFNMLSYILGRALEWGVLALVILFQPEIRRFLEQMGRSSIGNVFVREDIPGELKNAITQTVAAYTDLSKTKTGALMVFERKNLLDDAIKTGTALDCQVNNELLKNMFWNKAPLHDGAVIVRDGRIVGAGCMLPLSGNVNLSRDLGMRHRAGIGASEHSDAVVAIVSEETGSISVAVGGMLKRHLAPDTLERLLINELMPEQDTEMKPKFSLATITGLLKFKKGEPLDAKKDNRK</sequence>
<dbReference type="PANTHER" id="PTHR34185:SF1">
    <property type="entry name" value="DIADENYLATE CYCLASE"/>
    <property type="match status" value="1"/>
</dbReference>
<dbReference type="EC" id="2.7.7.85" evidence="10"/>
<comment type="caution">
    <text evidence="10">Lacks conserved residue(s) required for the propagation of feature annotation.</text>
</comment>
<evidence type="ECO:0000259" key="11">
    <source>
        <dbReference type="PROSITE" id="PS51794"/>
    </source>
</evidence>
<keyword evidence="7 10" id="KW-0067">ATP-binding</keyword>
<dbReference type="Gene3D" id="3.40.1700.10">
    <property type="entry name" value="DNA integrity scanning protein, DisA, N-terminal domain"/>
    <property type="match status" value="1"/>
</dbReference>
<evidence type="ECO:0000256" key="10">
    <source>
        <dbReference type="HAMAP-Rule" id="MF_01499"/>
    </source>
</evidence>
<evidence type="ECO:0000256" key="9">
    <source>
        <dbReference type="ARBA" id="ARBA00023136"/>
    </source>
</evidence>
<dbReference type="HAMAP" id="MF_01499">
    <property type="entry name" value="DacA"/>
    <property type="match status" value="1"/>
</dbReference>
<evidence type="ECO:0000256" key="7">
    <source>
        <dbReference type="ARBA" id="ARBA00022840"/>
    </source>
</evidence>
<name>A0A212JYT5_9FIRM</name>
<feature type="domain" description="DAC" evidence="11">
    <location>
        <begin position="88"/>
        <end position="249"/>
    </location>
</feature>
<dbReference type="GO" id="GO:0106408">
    <property type="term" value="F:diadenylate cyclase activity"/>
    <property type="evidence" value="ECO:0007669"/>
    <property type="project" value="UniProtKB-EC"/>
</dbReference>
<keyword evidence="2 10" id="KW-1003">Cell membrane</keyword>
<evidence type="ECO:0000256" key="1">
    <source>
        <dbReference type="ARBA" id="ARBA00000877"/>
    </source>
</evidence>
<dbReference type="GO" id="GO:0006171">
    <property type="term" value="P:cAMP biosynthetic process"/>
    <property type="evidence" value="ECO:0007669"/>
    <property type="project" value="InterPro"/>
</dbReference>
<keyword evidence="4 10" id="KW-0812">Transmembrane</keyword>
<reference evidence="12" key="1">
    <citation type="submission" date="2016-04" db="EMBL/GenBank/DDBJ databases">
        <authorList>
            <person name="Evans L.H."/>
            <person name="Alamgir A."/>
            <person name="Owens N."/>
            <person name="Weber N.D."/>
            <person name="Virtaneva K."/>
            <person name="Barbian K."/>
            <person name="Babar A."/>
            <person name="Rosenke K."/>
        </authorList>
    </citation>
    <scope>NUCLEOTIDE SEQUENCE</scope>
    <source>
        <strain evidence="12">86</strain>
    </source>
</reference>
<keyword evidence="5 10" id="KW-0548">Nucleotidyltransferase</keyword>
<dbReference type="InterPro" id="IPR036888">
    <property type="entry name" value="DNA_integrity_DisA_N_sf"/>
</dbReference>
<comment type="catalytic activity">
    <reaction evidence="1 10">
        <text>2 ATP = 3',3'-c-di-AMP + 2 diphosphate</text>
        <dbReference type="Rhea" id="RHEA:35655"/>
        <dbReference type="ChEBI" id="CHEBI:30616"/>
        <dbReference type="ChEBI" id="CHEBI:33019"/>
        <dbReference type="ChEBI" id="CHEBI:71500"/>
        <dbReference type="EC" id="2.7.7.85"/>
    </reaction>
</comment>
<organism evidence="12">
    <name type="scientific">uncultured Eubacteriales bacterium</name>
    <dbReference type="NCBI Taxonomy" id="172733"/>
    <lineage>
        <taxon>Bacteria</taxon>
        <taxon>Bacillati</taxon>
        <taxon>Bacillota</taxon>
        <taxon>Clostridia</taxon>
        <taxon>Eubacteriales</taxon>
        <taxon>environmental samples</taxon>
    </lineage>
</organism>
<dbReference type="InterPro" id="IPR014046">
    <property type="entry name" value="C-di-AMP_synthase"/>
</dbReference>
<keyword evidence="9 10" id="KW-0472">Membrane</keyword>
<protein>
    <recommendedName>
        <fullName evidence="10">Diadenylate cyclase</fullName>
        <shortName evidence="10">DAC</shortName>
        <ecNumber evidence="10">2.7.7.85</ecNumber>
    </recommendedName>
    <alternativeName>
        <fullName evidence="10">Cyclic-di-AMP synthase</fullName>
        <shortName evidence="10">c-di-AMP synthase</shortName>
    </alternativeName>
</protein>
<evidence type="ECO:0000256" key="3">
    <source>
        <dbReference type="ARBA" id="ARBA00022679"/>
    </source>
</evidence>
<dbReference type="Pfam" id="PF02457">
    <property type="entry name" value="DAC"/>
    <property type="match status" value="1"/>
</dbReference>
<dbReference type="PROSITE" id="PS51794">
    <property type="entry name" value="DAC"/>
    <property type="match status" value="1"/>
</dbReference>
<evidence type="ECO:0000256" key="4">
    <source>
        <dbReference type="ARBA" id="ARBA00022692"/>
    </source>
</evidence>
<comment type="subunit">
    <text evidence="10">Probably a homodimer.</text>
</comment>
<keyword evidence="8 10" id="KW-1133">Transmembrane helix</keyword>
<dbReference type="GO" id="GO:0004016">
    <property type="term" value="F:adenylate cyclase activity"/>
    <property type="evidence" value="ECO:0007669"/>
    <property type="project" value="UniProtKB-UniRule"/>
</dbReference>